<dbReference type="PANTHER" id="PTHR43673">
    <property type="entry name" value="NAD(P)H NITROREDUCTASE YDGI-RELATED"/>
    <property type="match status" value="1"/>
</dbReference>
<evidence type="ECO:0000256" key="2">
    <source>
        <dbReference type="ARBA" id="ARBA00007118"/>
    </source>
</evidence>
<dbReference type="Pfam" id="PF00881">
    <property type="entry name" value="Nitroreductase"/>
    <property type="match status" value="1"/>
</dbReference>
<evidence type="ECO:0000259" key="7">
    <source>
        <dbReference type="Pfam" id="PF00881"/>
    </source>
</evidence>
<keyword evidence="4" id="KW-0288">FMN</keyword>
<dbReference type="InterPro" id="IPR000415">
    <property type="entry name" value="Nitroreductase-like"/>
</dbReference>
<comment type="similarity">
    <text evidence="2">Belongs to the nitroreductase family.</text>
</comment>
<evidence type="ECO:0000256" key="3">
    <source>
        <dbReference type="ARBA" id="ARBA00022630"/>
    </source>
</evidence>
<dbReference type="CDD" id="cd02149">
    <property type="entry name" value="NfsB-like"/>
    <property type="match status" value="1"/>
</dbReference>
<evidence type="ECO:0000256" key="1">
    <source>
        <dbReference type="ARBA" id="ARBA00001917"/>
    </source>
</evidence>
<keyword evidence="9" id="KW-1185">Reference proteome</keyword>
<feature type="domain" description="Nitroreductase" evidence="7">
    <location>
        <begin position="11"/>
        <end position="188"/>
    </location>
</feature>
<evidence type="ECO:0000313" key="8">
    <source>
        <dbReference type="EMBL" id="MBK1790220.1"/>
    </source>
</evidence>
<evidence type="ECO:0000313" key="9">
    <source>
        <dbReference type="Proteomes" id="UP000624703"/>
    </source>
</evidence>
<dbReference type="RefSeq" id="WP_200310258.1">
    <property type="nucleotide sequence ID" value="NZ_JAENIM010000020.1"/>
</dbReference>
<dbReference type="InterPro" id="IPR029479">
    <property type="entry name" value="Nitroreductase"/>
</dbReference>
<reference evidence="8" key="1">
    <citation type="submission" date="2021-01" db="EMBL/GenBank/DDBJ databases">
        <title>Modified the classification status of verrucomicrobia.</title>
        <authorList>
            <person name="Feng X."/>
        </authorList>
    </citation>
    <scope>NUCLEOTIDE SEQUENCE</scope>
    <source>
        <strain evidence="8">_KCTC 22039</strain>
    </source>
</reference>
<keyword evidence="3" id="KW-0285">Flavoprotein</keyword>
<organism evidence="8 9">
    <name type="scientific">Persicirhabdus sediminis</name>
    <dbReference type="NCBI Taxonomy" id="454144"/>
    <lineage>
        <taxon>Bacteria</taxon>
        <taxon>Pseudomonadati</taxon>
        <taxon>Verrucomicrobiota</taxon>
        <taxon>Verrucomicrobiia</taxon>
        <taxon>Verrucomicrobiales</taxon>
        <taxon>Verrucomicrobiaceae</taxon>
        <taxon>Persicirhabdus</taxon>
    </lineage>
</organism>
<accession>A0A8J7MCY5</accession>
<dbReference type="SUPFAM" id="SSF55469">
    <property type="entry name" value="FMN-dependent nitroreductase-like"/>
    <property type="match status" value="1"/>
</dbReference>
<keyword evidence="6" id="KW-0560">Oxidoreductase</keyword>
<dbReference type="PANTHER" id="PTHR43673:SF2">
    <property type="entry name" value="NITROREDUCTASE"/>
    <property type="match status" value="1"/>
</dbReference>
<dbReference type="Gene3D" id="3.40.109.10">
    <property type="entry name" value="NADH Oxidase"/>
    <property type="match status" value="1"/>
</dbReference>
<protein>
    <submittedName>
        <fullName evidence="8">NAD(P)H-dependent oxidoreductase</fullName>
    </submittedName>
</protein>
<evidence type="ECO:0000256" key="6">
    <source>
        <dbReference type="ARBA" id="ARBA00023002"/>
    </source>
</evidence>
<evidence type="ECO:0000256" key="5">
    <source>
        <dbReference type="ARBA" id="ARBA00022857"/>
    </source>
</evidence>
<proteinExistence type="inferred from homology"/>
<gene>
    <name evidence="8" type="ORF">JIN82_03510</name>
</gene>
<dbReference type="Proteomes" id="UP000624703">
    <property type="component" value="Unassembled WGS sequence"/>
</dbReference>
<dbReference type="AlphaFoldDB" id="A0A8J7MCY5"/>
<dbReference type="GO" id="GO:0016491">
    <property type="term" value="F:oxidoreductase activity"/>
    <property type="evidence" value="ECO:0007669"/>
    <property type="project" value="UniProtKB-KW"/>
</dbReference>
<dbReference type="InterPro" id="IPR033878">
    <property type="entry name" value="NfsB-like"/>
</dbReference>
<sequence length="212" mass="23363">MTPQELISSLQTRYATKQFDPSKKVSDDLLNTLVESLVLTPSSFGLQPWKFIIVSNQSIKEQLLPHSWNQAQVTECSHHIVLCAKTKVDSSDVAKLISHTAETRGVEVESLQMYSDLMNGFISKMDEAQISTWARNQVYIALGQLMASAAALGVDACPMEGITPAEYDNILGLTDSDYQTVVACPIGYRSADDKYASAAKVRFPAEQVVELR</sequence>
<dbReference type="EMBL" id="JAENIM010000020">
    <property type="protein sequence ID" value="MBK1790220.1"/>
    <property type="molecule type" value="Genomic_DNA"/>
</dbReference>
<comment type="caution">
    <text evidence="8">The sequence shown here is derived from an EMBL/GenBank/DDBJ whole genome shotgun (WGS) entry which is preliminary data.</text>
</comment>
<name>A0A8J7MCY5_9BACT</name>
<comment type="cofactor">
    <cofactor evidence="1">
        <name>FMN</name>
        <dbReference type="ChEBI" id="CHEBI:58210"/>
    </cofactor>
</comment>
<keyword evidence="5" id="KW-0521">NADP</keyword>
<evidence type="ECO:0000256" key="4">
    <source>
        <dbReference type="ARBA" id="ARBA00022643"/>
    </source>
</evidence>